<organism evidence="1 2">
    <name type="scientific">Viridibacillus arenosi FSL R5-213</name>
    <dbReference type="NCBI Taxonomy" id="1227360"/>
    <lineage>
        <taxon>Bacteria</taxon>
        <taxon>Bacillati</taxon>
        <taxon>Bacillota</taxon>
        <taxon>Bacilli</taxon>
        <taxon>Bacillales</taxon>
        <taxon>Caryophanaceae</taxon>
        <taxon>Viridibacillus</taxon>
    </lineage>
</organism>
<proteinExistence type="predicted"/>
<accession>W4F3A2</accession>
<keyword evidence="2" id="KW-1185">Reference proteome</keyword>
<reference evidence="1 2" key="1">
    <citation type="journal article" date="2014" name="BMC Genomics">
        <title>Genomic comparison of sporeforming bacilli isolated from milk.</title>
        <authorList>
            <person name="Moreno Switt A.I."/>
            <person name="Andrus A.D."/>
            <person name="Ranieri M.L."/>
            <person name="Orsi R.H."/>
            <person name="Ivy R."/>
            <person name="den Bakker H.C."/>
            <person name="Martin N.H."/>
            <person name="Wiedmann M."/>
            <person name="Boor K.J."/>
        </authorList>
    </citation>
    <scope>NUCLEOTIDE SEQUENCE [LARGE SCALE GENOMIC DNA]</scope>
    <source>
        <strain evidence="1 2">FSL R5-213</strain>
    </source>
</reference>
<protein>
    <submittedName>
        <fullName evidence="1">Uncharacterized protein</fullName>
    </submittedName>
</protein>
<dbReference type="AlphaFoldDB" id="W4F3A2"/>
<name>W4F3A2_9BACL</name>
<evidence type="ECO:0000313" key="1">
    <source>
        <dbReference type="EMBL" id="ETT86802.1"/>
    </source>
</evidence>
<dbReference type="Proteomes" id="UP000019062">
    <property type="component" value="Unassembled WGS sequence"/>
</dbReference>
<sequence>MNLDDVEDGDLVYVDDERDEVEEKVCRVIAMWNS</sequence>
<evidence type="ECO:0000313" key="2">
    <source>
        <dbReference type="Proteomes" id="UP000019062"/>
    </source>
</evidence>
<gene>
    <name evidence="1" type="ORF">C176_08817</name>
</gene>
<dbReference type="EMBL" id="ASQA01000013">
    <property type="protein sequence ID" value="ETT86802.1"/>
    <property type="molecule type" value="Genomic_DNA"/>
</dbReference>
<comment type="caution">
    <text evidence="1">The sequence shown here is derived from an EMBL/GenBank/DDBJ whole genome shotgun (WGS) entry which is preliminary data.</text>
</comment>